<dbReference type="Proteomes" id="UP000245340">
    <property type="component" value="Unplaced"/>
</dbReference>
<dbReference type="PANTHER" id="PTHR22803">
    <property type="entry name" value="MANNOSE, PHOSPHOLIPASE, LECTIN RECEPTOR RELATED"/>
    <property type="match status" value="1"/>
</dbReference>
<dbReference type="GO" id="GO:0030246">
    <property type="term" value="F:carbohydrate binding"/>
    <property type="evidence" value="ECO:0007669"/>
    <property type="project" value="UniProtKB-KW"/>
</dbReference>
<dbReference type="InterPro" id="IPR033989">
    <property type="entry name" value="CD209-like_CTLD"/>
</dbReference>
<evidence type="ECO:0000256" key="3">
    <source>
        <dbReference type="SAM" id="Coils"/>
    </source>
</evidence>
<keyword evidence="2" id="KW-1015">Disulfide bond</keyword>
<feature type="region of interest" description="Disordered" evidence="4">
    <location>
        <begin position="1"/>
        <end position="24"/>
    </location>
</feature>
<dbReference type="Gene3D" id="3.10.100.10">
    <property type="entry name" value="Mannose-Binding Protein A, subunit A"/>
    <property type="match status" value="1"/>
</dbReference>
<evidence type="ECO:0000259" key="5">
    <source>
        <dbReference type="PROSITE" id="PS50041"/>
    </source>
</evidence>
<dbReference type="InterPro" id="IPR016187">
    <property type="entry name" value="CTDL_fold"/>
</dbReference>
<feature type="coiled-coil region" evidence="3">
    <location>
        <begin position="182"/>
        <end position="251"/>
    </location>
</feature>
<dbReference type="AlphaFoldDB" id="A0A2U3VTP1"/>
<evidence type="ECO:0000256" key="4">
    <source>
        <dbReference type="SAM" id="MobiDB-lite"/>
    </source>
</evidence>
<dbReference type="InterPro" id="IPR018378">
    <property type="entry name" value="C-type_lectin_CS"/>
</dbReference>
<accession>A0A2U3VTP1</accession>
<gene>
    <name evidence="7" type="primary">LOC101377585</name>
</gene>
<keyword evidence="6" id="KW-1185">Reference proteome</keyword>
<proteinExistence type="predicted"/>
<dbReference type="SMART" id="SM00034">
    <property type="entry name" value="CLECT"/>
    <property type="match status" value="1"/>
</dbReference>
<name>A0A2U3VTP1_ODORO</name>
<evidence type="ECO:0000313" key="7">
    <source>
        <dbReference type="RefSeq" id="XP_004398606.1"/>
    </source>
</evidence>
<feature type="region of interest" description="Disordered" evidence="4">
    <location>
        <begin position="41"/>
        <end position="63"/>
    </location>
</feature>
<keyword evidence="1" id="KW-0430">Lectin</keyword>
<reference evidence="7" key="1">
    <citation type="submission" date="2025-08" db="UniProtKB">
        <authorList>
            <consortium name="RefSeq"/>
        </authorList>
    </citation>
    <scope>IDENTIFICATION</scope>
</reference>
<dbReference type="InterPro" id="IPR016186">
    <property type="entry name" value="C-type_lectin-like/link_sf"/>
</dbReference>
<dbReference type="PROSITE" id="PS00615">
    <property type="entry name" value="C_TYPE_LECTIN_1"/>
    <property type="match status" value="1"/>
</dbReference>
<evidence type="ECO:0000256" key="2">
    <source>
        <dbReference type="ARBA" id="ARBA00023157"/>
    </source>
</evidence>
<feature type="domain" description="C-type lectin" evidence="5">
    <location>
        <begin position="265"/>
        <end position="383"/>
    </location>
</feature>
<organism evidence="6 7">
    <name type="scientific">Odobenus rosmarus divergens</name>
    <name type="common">Pacific walrus</name>
    <dbReference type="NCBI Taxonomy" id="9708"/>
    <lineage>
        <taxon>Eukaryota</taxon>
        <taxon>Metazoa</taxon>
        <taxon>Chordata</taxon>
        <taxon>Craniata</taxon>
        <taxon>Vertebrata</taxon>
        <taxon>Euteleostomi</taxon>
        <taxon>Mammalia</taxon>
        <taxon>Eutheria</taxon>
        <taxon>Laurasiatheria</taxon>
        <taxon>Carnivora</taxon>
        <taxon>Caniformia</taxon>
        <taxon>Pinnipedia</taxon>
        <taxon>Odobenidae</taxon>
        <taxon>Odobenus</taxon>
    </lineage>
</organism>
<evidence type="ECO:0000256" key="1">
    <source>
        <dbReference type="ARBA" id="ARBA00022734"/>
    </source>
</evidence>
<protein>
    <submittedName>
        <fullName evidence="7">C-type lectin domain family 10 member A</fullName>
    </submittedName>
</protein>
<keyword evidence="3" id="KW-0175">Coiled coil</keyword>
<dbReference type="InterPro" id="IPR050111">
    <property type="entry name" value="C-type_lectin/snaclec_domain"/>
</dbReference>
<dbReference type="Pfam" id="PF00059">
    <property type="entry name" value="Lectin_C"/>
    <property type="match status" value="1"/>
</dbReference>
<dbReference type="SUPFAM" id="SSF56436">
    <property type="entry name" value="C-type lectin-like"/>
    <property type="match status" value="1"/>
</dbReference>
<dbReference type="InParanoid" id="A0A2U3VTP1"/>
<dbReference type="InterPro" id="IPR001304">
    <property type="entry name" value="C-type_lectin-like"/>
</dbReference>
<dbReference type="PROSITE" id="PS50041">
    <property type="entry name" value="C_TYPE_LECTIN_2"/>
    <property type="match status" value="1"/>
</dbReference>
<dbReference type="GeneID" id="101377585"/>
<dbReference type="STRING" id="9708.A0A2U3VTP1"/>
<evidence type="ECO:0000313" key="6">
    <source>
        <dbReference type="Proteomes" id="UP000245340"/>
    </source>
</evidence>
<dbReference type="CDD" id="cd03590">
    <property type="entry name" value="CLECT_DC-SIGN_like"/>
    <property type="match status" value="1"/>
</dbReference>
<dbReference type="Pfam" id="PF03954">
    <property type="entry name" value="Lectin_N"/>
    <property type="match status" value="1"/>
</dbReference>
<sequence>MPPTQHRSRPHFQPHLYTQNHPQASLHPGLILNPSLISSFDSGPDVGSKESQPPPCAQLLPLPGSRPCPPFSSDGPSLGPGMSVQYEKFQHLESEKQSQRSRNGLRPPLCFLHWLCSGPRPLLFSLGLSLLLLVGIGVIGSQNSKFRRDLVTLRATFSNFTANTVAEVQALKSQGGHLQEVITSLKAEVENHKQGLQAARSLNDKVFSLESKLEQEQKELKAGHSDTLLRVQQLARDLRSLTCQMAALKSNGSQNTCCPPNWLEYEGSCYWFSGSGSGKTWEDADRYCQLESAHLVVINSREEQTFVQGHIGSYTWMGLSDPEGVWKWVDGTDYETNFKNWKPGQPDDWHGHGLGGGEDCAHFHPDGKWNDDACQRAYRWVCEASLGTAS</sequence>
<feature type="compositionally biased region" description="Basic residues" evidence="4">
    <location>
        <begin position="1"/>
        <end position="12"/>
    </location>
</feature>
<dbReference type="KEGG" id="oro:101377585"/>
<dbReference type="RefSeq" id="XP_004398606.1">
    <property type="nucleotide sequence ID" value="XM_004398549.1"/>
</dbReference>
<dbReference type="OrthoDB" id="2142683at2759"/>